<evidence type="ECO:0000313" key="2">
    <source>
        <dbReference type="Proteomes" id="UP000220959"/>
    </source>
</evidence>
<sequence length="345" mass="34609">MTMVTSIAAPAFADAYGIALYGTHYLDQGNITVEVRGGQYYVSDVLDDDGPVIIKNHEDESDTTSVSNTITIHAEDGEANVTLKDVDIVTNGEANKSGITVKADKTKTATATVNVTLDNVTVDAREDASSEGATGGAGMTIQGNGVVNIELDGKNELLAGDGHAGLEKNRTESVGSLNINDSNEDGGTVTANGGDGGAGIGGGKGDMGSGLYILNGTVNAYGKGGGAGIGGGDGAGAHMVGLNAGVPGVNDAYEPTVTAVGSEGAAGIGGGKGGRLTDAVLSSGTLTGTMETLEYLQAHGAQTIVFTTSQRTSSFQISDLLALADEGDVFYLTHTEANEPTLLEG</sequence>
<protein>
    <submittedName>
        <fullName evidence="1">Uncharacterized protein</fullName>
    </submittedName>
</protein>
<keyword evidence="2" id="KW-1185">Reference proteome</keyword>
<accession>A0ACC9D0V4</accession>
<comment type="caution">
    <text evidence="1">The sequence shown here is derived from an EMBL/GenBank/DDBJ whole genome shotgun (WGS) entry which is preliminary data.</text>
</comment>
<dbReference type="Proteomes" id="UP000220959">
    <property type="component" value="Unassembled WGS sequence"/>
</dbReference>
<dbReference type="EMBL" id="NMTR01000012">
    <property type="protein sequence ID" value="PDX61708.1"/>
    <property type="molecule type" value="Genomic_DNA"/>
</dbReference>
<proteinExistence type="predicted"/>
<evidence type="ECO:0000313" key="1">
    <source>
        <dbReference type="EMBL" id="PDX61708.1"/>
    </source>
</evidence>
<name>A0ACC9D0V4_9FIRM</name>
<gene>
    <name evidence="1" type="ORF">CGS49_04750</name>
</gene>
<organism evidence="1 2">
    <name type="scientific">Faecalibacterium langellae</name>
    <dbReference type="NCBI Taxonomy" id="3435293"/>
    <lineage>
        <taxon>Bacteria</taxon>
        <taxon>Bacillati</taxon>
        <taxon>Bacillota</taxon>
        <taxon>Clostridia</taxon>
        <taxon>Eubacteriales</taxon>
        <taxon>Oscillospiraceae</taxon>
        <taxon>Faecalibacterium</taxon>
    </lineage>
</organism>
<reference evidence="1 2" key="1">
    <citation type="journal article" date="2017" name="Front. Microbiol.">
        <title>New Insights into the Diversity of the Genus Faecalibacterium.</title>
        <authorList>
            <person name="Benevides L."/>
            <person name="Burman S."/>
            <person name="Martin R."/>
            <person name="Robert V."/>
            <person name="Thomas M."/>
            <person name="Miquel S."/>
            <person name="Chain F."/>
            <person name="Sokol H."/>
            <person name="Bermudez-Humaran L.G."/>
            <person name="Morrison M."/>
            <person name="Langella P."/>
            <person name="Azevedo V.A."/>
            <person name="Chatel J.M."/>
            <person name="Soares S."/>
        </authorList>
    </citation>
    <scope>NUCLEOTIDE SEQUENCE [LARGE SCALE GENOMIC DNA]</scope>
    <source>
        <strain evidence="2">CNCM I-4541</strain>
    </source>
</reference>